<organism evidence="2 3">
    <name type="scientific">Kalanchoe fedtschenkoi</name>
    <name type="common">Lavender scallops</name>
    <name type="synonym">South American air plant</name>
    <dbReference type="NCBI Taxonomy" id="63787"/>
    <lineage>
        <taxon>Eukaryota</taxon>
        <taxon>Viridiplantae</taxon>
        <taxon>Streptophyta</taxon>
        <taxon>Embryophyta</taxon>
        <taxon>Tracheophyta</taxon>
        <taxon>Spermatophyta</taxon>
        <taxon>Magnoliopsida</taxon>
        <taxon>eudicotyledons</taxon>
        <taxon>Gunneridae</taxon>
        <taxon>Pentapetalae</taxon>
        <taxon>Saxifragales</taxon>
        <taxon>Crassulaceae</taxon>
        <taxon>Kalanchoe</taxon>
    </lineage>
</organism>
<sequence length="101" mass="11003">MGYRSEVFGPGVMGRARGKLLRRQGVTRGGVSKRQCAARIVTGWERGQRRSKTRRADWTVYAARGHRGASLPGGAARDPKQTLTKPQSGLWGRSGQPSTPI</sequence>
<protein>
    <submittedName>
        <fullName evidence="2">Uncharacterized protein</fullName>
    </submittedName>
</protein>
<dbReference type="Gramene" id="Kaladp0018s0196.1.v1.1">
    <property type="protein sequence ID" value="Kaladp0018s0196.1.v1.1.CDS.1"/>
    <property type="gene ID" value="Kaladp0018s0196.v1.1"/>
</dbReference>
<name>A0A7N0ZRI8_KALFE</name>
<evidence type="ECO:0000313" key="2">
    <source>
        <dbReference type="EnsemblPlants" id="Kaladp0018s0196.1.v1.1.CDS.1"/>
    </source>
</evidence>
<evidence type="ECO:0000313" key="3">
    <source>
        <dbReference type="Proteomes" id="UP000594263"/>
    </source>
</evidence>
<dbReference type="Proteomes" id="UP000594263">
    <property type="component" value="Unplaced"/>
</dbReference>
<evidence type="ECO:0000256" key="1">
    <source>
        <dbReference type="SAM" id="MobiDB-lite"/>
    </source>
</evidence>
<dbReference type="EnsemblPlants" id="Kaladp0018s0196.1.v1.1">
    <property type="protein sequence ID" value="Kaladp0018s0196.1.v1.1.CDS.1"/>
    <property type="gene ID" value="Kaladp0018s0196.v1.1"/>
</dbReference>
<keyword evidence="3" id="KW-1185">Reference proteome</keyword>
<feature type="region of interest" description="Disordered" evidence="1">
    <location>
        <begin position="64"/>
        <end position="101"/>
    </location>
</feature>
<dbReference type="AlphaFoldDB" id="A0A7N0ZRI8"/>
<proteinExistence type="predicted"/>
<accession>A0A7N0ZRI8</accession>
<reference evidence="2" key="1">
    <citation type="submission" date="2021-01" db="UniProtKB">
        <authorList>
            <consortium name="EnsemblPlants"/>
        </authorList>
    </citation>
    <scope>IDENTIFICATION</scope>
</reference>